<accession>A0AAE1S9F1</accession>
<keyword evidence="3" id="KW-1185">Reference proteome</keyword>
<evidence type="ECO:0000256" key="1">
    <source>
        <dbReference type="SAM" id="MobiDB-lite"/>
    </source>
</evidence>
<sequence>MGVKRTHFSRRFLVKSWDHTVLLPPELSNKAKKIEKKMRIKEHKTSLRGQRLTTGETGAGDCFNGKSGAVALDLEFFGPSHIFWRDRSEIERQHLSFSFVPWRKKKHRVTTGNGSEQFRAHWSWRERREIGGGGSPELARTKREGAHWL</sequence>
<dbReference type="EMBL" id="JAVYJV010000007">
    <property type="protein sequence ID" value="KAK4366719.1"/>
    <property type="molecule type" value="Genomic_DNA"/>
</dbReference>
<protein>
    <submittedName>
        <fullName evidence="2">Uncharacterized protein</fullName>
    </submittedName>
</protein>
<dbReference type="AlphaFoldDB" id="A0AAE1S9F1"/>
<reference evidence="2" key="1">
    <citation type="submission" date="2023-12" db="EMBL/GenBank/DDBJ databases">
        <title>Genome assembly of Anisodus tanguticus.</title>
        <authorList>
            <person name="Wang Y.-J."/>
        </authorList>
    </citation>
    <scope>NUCLEOTIDE SEQUENCE</scope>
    <source>
        <strain evidence="2">KB-2021</strain>
        <tissue evidence="2">Leaf</tissue>
    </source>
</reference>
<evidence type="ECO:0000313" key="2">
    <source>
        <dbReference type="EMBL" id="KAK4366719.1"/>
    </source>
</evidence>
<gene>
    <name evidence="2" type="ORF">RND71_014599</name>
</gene>
<evidence type="ECO:0000313" key="3">
    <source>
        <dbReference type="Proteomes" id="UP001291623"/>
    </source>
</evidence>
<dbReference type="Proteomes" id="UP001291623">
    <property type="component" value="Unassembled WGS sequence"/>
</dbReference>
<feature type="region of interest" description="Disordered" evidence="1">
    <location>
        <begin position="129"/>
        <end position="149"/>
    </location>
</feature>
<name>A0AAE1S9F1_9SOLA</name>
<organism evidence="2 3">
    <name type="scientific">Anisodus tanguticus</name>
    <dbReference type="NCBI Taxonomy" id="243964"/>
    <lineage>
        <taxon>Eukaryota</taxon>
        <taxon>Viridiplantae</taxon>
        <taxon>Streptophyta</taxon>
        <taxon>Embryophyta</taxon>
        <taxon>Tracheophyta</taxon>
        <taxon>Spermatophyta</taxon>
        <taxon>Magnoliopsida</taxon>
        <taxon>eudicotyledons</taxon>
        <taxon>Gunneridae</taxon>
        <taxon>Pentapetalae</taxon>
        <taxon>asterids</taxon>
        <taxon>lamiids</taxon>
        <taxon>Solanales</taxon>
        <taxon>Solanaceae</taxon>
        <taxon>Solanoideae</taxon>
        <taxon>Hyoscyameae</taxon>
        <taxon>Anisodus</taxon>
    </lineage>
</organism>
<feature type="compositionally biased region" description="Basic and acidic residues" evidence="1">
    <location>
        <begin position="139"/>
        <end position="149"/>
    </location>
</feature>
<proteinExistence type="predicted"/>
<comment type="caution">
    <text evidence="2">The sequence shown here is derived from an EMBL/GenBank/DDBJ whole genome shotgun (WGS) entry which is preliminary data.</text>
</comment>